<gene>
    <name evidence="3" type="ORF">HYN04_10880</name>
</gene>
<dbReference type="Pfam" id="PF07883">
    <property type="entry name" value="Cupin_2"/>
    <property type="match status" value="1"/>
</dbReference>
<feature type="domain" description="Cupin type-2" evidence="2">
    <location>
        <begin position="56"/>
        <end position="114"/>
    </location>
</feature>
<name>A0A2Z3HP90_9CAUL</name>
<dbReference type="AlphaFoldDB" id="A0A2Z3HP90"/>
<dbReference type="Proteomes" id="UP000247763">
    <property type="component" value="Chromosome"/>
</dbReference>
<dbReference type="InterPro" id="IPR051610">
    <property type="entry name" value="GPI/OXD"/>
</dbReference>
<dbReference type="InterPro" id="IPR011051">
    <property type="entry name" value="RmlC_Cupin_sf"/>
</dbReference>
<proteinExistence type="predicted"/>
<dbReference type="RefSeq" id="WP_110450779.1">
    <property type="nucleotide sequence ID" value="NZ_CP029479.1"/>
</dbReference>
<dbReference type="KEGG" id="phb:HYN04_10880"/>
<evidence type="ECO:0000313" key="4">
    <source>
        <dbReference type="Proteomes" id="UP000247763"/>
    </source>
</evidence>
<keyword evidence="1" id="KW-0479">Metal-binding</keyword>
<organism evidence="3 4">
    <name type="scientific">Phenylobacterium parvum</name>
    <dbReference type="NCBI Taxonomy" id="2201350"/>
    <lineage>
        <taxon>Bacteria</taxon>
        <taxon>Pseudomonadati</taxon>
        <taxon>Pseudomonadota</taxon>
        <taxon>Alphaproteobacteria</taxon>
        <taxon>Caulobacterales</taxon>
        <taxon>Caulobacteraceae</taxon>
        <taxon>Phenylobacterium</taxon>
    </lineage>
</organism>
<dbReference type="PANTHER" id="PTHR35848">
    <property type="entry name" value="OXALATE-BINDING PROTEIN"/>
    <property type="match status" value="1"/>
</dbReference>
<dbReference type="GO" id="GO:0046872">
    <property type="term" value="F:metal ion binding"/>
    <property type="evidence" value="ECO:0007669"/>
    <property type="project" value="UniProtKB-KW"/>
</dbReference>
<dbReference type="OrthoDB" id="9798709at2"/>
<keyword evidence="4" id="KW-1185">Reference proteome</keyword>
<evidence type="ECO:0000259" key="2">
    <source>
        <dbReference type="Pfam" id="PF07883"/>
    </source>
</evidence>
<sequence>MSVQATLVHEADCELEGWEEPAPGLVTWRTLFSGERTPTRGLVQGVAEVRATLATRPGLHRHAHAETYYILSGRGVIDLDGEMRPLAPGDAVFIPGDAWHAAWSEGDEPLRILYTFAADAFEDVVYEFADKG</sequence>
<dbReference type="Gene3D" id="2.60.120.10">
    <property type="entry name" value="Jelly Rolls"/>
    <property type="match status" value="1"/>
</dbReference>
<evidence type="ECO:0000313" key="3">
    <source>
        <dbReference type="EMBL" id="AWM78213.1"/>
    </source>
</evidence>
<protein>
    <submittedName>
        <fullName evidence="3">Cupin domain-containing protein</fullName>
    </submittedName>
</protein>
<dbReference type="InterPro" id="IPR014710">
    <property type="entry name" value="RmlC-like_jellyroll"/>
</dbReference>
<dbReference type="InterPro" id="IPR013096">
    <property type="entry name" value="Cupin_2"/>
</dbReference>
<dbReference type="PANTHER" id="PTHR35848:SF6">
    <property type="entry name" value="CUPIN TYPE-2 DOMAIN-CONTAINING PROTEIN"/>
    <property type="match status" value="1"/>
</dbReference>
<dbReference type="EMBL" id="CP029479">
    <property type="protein sequence ID" value="AWM78213.1"/>
    <property type="molecule type" value="Genomic_DNA"/>
</dbReference>
<evidence type="ECO:0000256" key="1">
    <source>
        <dbReference type="ARBA" id="ARBA00022723"/>
    </source>
</evidence>
<dbReference type="SUPFAM" id="SSF51182">
    <property type="entry name" value="RmlC-like cupins"/>
    <property type="match status" value="1"/>
</dbReference>
<accession>A0A2Z3HP90</accession>
<reference evidence="4" key="1">
    <citation type="submission" date="2018-05" db="EMBL/GenBank/DDBJ databases">
        <title>Genome sequencing of Phenylobacterium sp. HYN0004.</title>
        <authorList>
            <person name="Yi H."/>
            <person name="Baek C."/>
        </authorList>
    </citation>
    <scope>NUCLEOTIDE SEQUENCE [LARGE SCALE GENOMIC DNA]</scope>
    <source>
        <strain evidence="4">HYN0004</strain>
    </source>
</reference>